<gene>
    <name evidence="1" type="ORF">E1284_05650</name>
</gene>
<dbReference type="EMBL" id="SMJW01000017">
    <property type="protein sequence ID" value="TDC18651.1"/>
    <property type="molecule type" value="Genomic_DNA"/>
</dbReference>
<proteinExistence type="predicted"/>
<dbReference type="Proteomes" id="UP000295431">
    <property type="component" value="Unassembled WGS sequence"/>
</dbReference>
<name>A0A4R4P7Z9_9ACTN</name>
<comment type="caution">
    <text evidence="1">The sequence shown here is derived from an EMBL/GenBank/DDBJ whole genome shotgun (WGS) entry which is preliminary data.</text>
</comment>
<organism evidence="1 2">
    <name type="scientific">Actinomadura bangladeshensis</name>
    <dbReference type="NCBI Taxonomy" id="453573"/>
    <lineage>
        <taxon>Bacteria</taxon>
        <taxon>Bacillati</taxon>
        <taxon>Actinomycetota</taxon>
        <taxon>Actinomycetes</taxon>
        <taxon>Streptosporangiales</taxon>
        <taxon>Thermomonosporaceae</taxon>
        <taxon>Actinomadura</taxon>
    </lineage>
</organism>
<sequence>MADEPDESQDREPLSWRMGRWAGPVAMAVSVAASITAVQLLVDDPVPSAPHHQDDRPPRFVLTVGRMVGPSADNRPAPWFEVRAVEPEGRTHQVESVPRPTPDTPEAQAILAGPGGTFILTASRKSPCESRFYRFGLTSDGHVANMRPLRSGTVPAFVAGLAFSPDGDRLAYTTAPCPSDARPTAVPGASVTVLDIDSGHRRTWTTGIPSVIGEIVWAQDNRTLGYTLSEISDVPPGRTHVPTGRAVQQVTLHALDTEARGTGLRAGRVLFRRQAGSGDVTSAVMNPDGRTGYGMMKKRNPPSTVIFSFTEGERMRVTNTIPQKPNTITAIAFTRGEDPRYACLNGLDAFGRVIEGGFTEAPLSPGCEIAYAY</sequence>
<dbReference type="InterPro" id="IPR011042">
    <property type="entry name" value="6-blade_b-propeller_TolB-like"/>
</dbReference>
<dbReference type="SUPFAM" id="SSF82171">
    <property type="entry name" value="DPP6 N-terminal domain-like"/>
    <property type="match status" value="1"/>
</dbReference>
<evidence type="ECO:0000313" key="2">
    <source>
        <dbReference type="Proteomes" id="UP000295431"/>
    </source>
</evidence>
<evidence type="ECO:0000313" key="1">
    <source>
        <dbReference type="EMBL" id="TDC18651.1"/>
    </source>
</evidence>
<accession>A0A4R4P7Z9</accession>
<keyword evidence="2" id="KW-1185">Reference proteome</keyword>
<dbReference type="AlphaFoldDB" id="A0A4R4P7Z9"/>
<reference evidence="1 2" key="1">
    <citation type="submission" date="2019-03" db="EMBL/GenBank/DDBJ databases">
        <title>Draft genome sequences of novel Actinobacteria.</title>
        <authorList>
            <person name="Sahin N."/>
            <person name="Ay H."/>
            <person name="Saygin H."/>
        </authorList>
    </citation>
    <scope>NUCLEOTIDE SEQUENCE [LARGE SCALE GENOMIC DNA]</scope>
    <source>
        <strain evidence="1 2">DSM 45347</strain>
    </source>
</reference>
<dbReference type="OrthoDB" id="3456855at2"/>
<protein>
    <submittedName>
        <fullName evidence="1">Uncharacterized protein</fullName>
    </submittedName>
</protein>
<dbReference type="RefSeq" id="WP_131937805.1">
    <property type="nucleotide sequence ID" value="NZ_BAAAMX010000002.1"/>
</dbReference>
<dbReference type="Gene3D" id="2.120.10.30">
    <property type="entry name" value="TolB, C-terminal domain"/>
    <property type="match status" value="1"/>
</dbReference>